<evidence type="ECO:0000256" key="8">
    <source>
        <dbReference type="ARBA" id="ARBA00047306"/>
    </source>
</evidence>
<feature type="binding site" evidence="11">
    <location>
        <position position="74"/>
    </location>
    <ligand>
        <name>S-adenosyl-L-methionine</name>
        <dbReference type="ChEBI" id="CHEBI:59789"/>
    </ligand>
</feature>
<feature type="binding site" evidence="11">
    <location>
        <position position="69"/>
    </location>
    <ligand>
        <name>S-adenosyl-L-methionine</name>
        <dbReference type="ChEBI" id="CHEBI:59789"/>
    </ligand>
</feature>
<name>A0AAN7B5X8_9PEZI</name>
<evidence type="ECO:0000256" key="4">
    <source>
        <dbReference type="ARBA" id="ARBA00022691"/>
    </source>
</evidence>
<dbReference type="Pfam" id="PF05891">
    <property type="entry name" value="Methyltransf_PK"/>
    <property type="match status" value="1"/>
</dbReference>
<comment type="similarity">
    <text evidence="1">Belongs to the methyltransferase superfamily. NTM1 family.</text>
</comment>
<dbReference type="Gene3D" id="3.40.50.150">
    <property type="entry name" value="Vaccinia Virus protein VP39"/>
    <property type="match status" value="1"/>
</dbReference>
<reference evidence="12" key="1">
    <citation type="journal article" date="2023" name="Mol. Phylogenet. Evol.">
        <title>Genome-scale phylogeny and comparative genomics of the fungal order Sordariales.</title>
        <authorList>
            <person name="Hensen N."/>
            <person name="Bonometti L."/>
            <person name="Westerberg I."/>
            <person name="Brannstrom I.O."/>
            <person name="Guillou S."/>
            <person name="Cros-Aarteil S."/>
            <person name="Calhoun S."/>
            <person name="Haridas S."/>
            <person name="Kuo A."/>
            <person name="Mondo S."/>
            <person name="Pangilinan J."/>
            <person name="Riley R."/>
            <person name="LaButti K."/>
            <person name="Andreopoulos B."/>
            <person name="Lipzen A."/>
            <person name="Chen C."/>
            <person name="Yan M."/>
            <person name="Daum C."/>
            <person name="Ng V."/>
            <person name="Clum A."/>
            <person name="Steindorff A."/>
            <person name="Ohm R.A."/>
            <person name="Martin F."/>
            <person name="Silar P."/>
            <person name="Natvig D.O."/>
            <person name="Lalanne C."/>
            <person name="Gautier V."/>
            <person name="Ament-Velasquez S.L."/>
            <person name="Kruys A."/>
            <person name="Hutchinson M.I."/>
            <person name="Powell A.J."/>
            <person name="Barry K."/>
            <person name="Miller A.N."/>
            <person name="Grigoriev I.V."/>
            <person name="Debuchy R."/>
            <person name="Gladieux P."/>
            <person name="Hiltunen Thoren M."/>
            <person name="Johannesson H."/>
        </authorList>
    </citation>
    <scope>NUCLEOTIDE SEQUENCE</scope>
    <source>
        <strain evidence="12">PSN293</strain>
    </source>
</reference>
<keyword evidence="4 11" id="KW-0949">S-adenosyl-L-methionine</keyword>
<evidence type="ECO:0000256" key="9">
    <source>
        <dbReference type="ARBA" id="ARBA00047885"/>
    </source>
</evidence>
<evidence type="ECO:0000256" key="1">
    <source>
        <dbReference type="ARBA" id="ARBA00009059"/>
    </source>
</evidence>
<comment type="catalytic activity">
    <reaction evidence="9">
        <text>N-terminal L-prolyl-L-prolyl-L-lysyl-[protein] + 2 S-adenosyl-L-methionine = N-terminal N,N-dimethyl-L-prolyl-L-prolyl-L-lysyl-[protein] + 2 S-adenosyl-L-homocysteine + 2 H(+)</text>
        <dbReference type="Rhea" id="RHEA:54736"/>
        <dbReference type="Rhea" id="RHEA-COMP:13787"/>
        <dbReference type="Rhea" id="RHEA-COMP:13974"/>
        <dbReference type="ChEBI" id="CHEBI:15378"/>
        <dbReference type="ChEBI" id="CHEBI:57856"/>
        <dbReference type="ChEBI" id="CHEBI:59789"/>
        <dbReference type="ChEBI" id="CHEBI:138059"/>
        <dbReference type="ChEBI" id="CHEBI:138318"/>
        <dbReference type="EC" id="2.1.1.244"/>
    </reaction>
</comment>
<dbReference type="InterPro" id="IPR029063">
    <property type="entry name" value="SAM-dependent_MTases_sf"/>
</dbReference>
<evidence type="ECO:0000256" key="3">
    <source>
        <dbReference type="ARBA" id="ARBA00022679"/>
    </source>
</evidence>
<evidence type="ECO:0000256" key="11">
    <source>
        <dbReference type="PIRSR" id="PIRSR016958-1"/>
    </source>
</evidence>
<comment type="caution">
    <text evidence="12">The sequence shown here is derived from an EMBL/GenBank/DDBJ whole genome shotgun (WGS) entry which is preliminary data.</text>
</comment>
<dbReference type="PIRSF" id="PIRSF016958">
    <property type="entry name" value="DUF858_MeTrfase_lik"/>
    <property type="match status" value="1"/>
</dbReference>
<feature type="binding site" evidence="11">
    <location>
        <position position="131"/>
    </location>
    <ligand>
        <name>S-adenosyl-L-methionine</name>
        <dbReference type="ChEBI" id="CHEBI:59789"/>
    </ligand>
</feature>
<evidence type="ECO:0000256" key="2">
    <source>
        <dbReference type="ARBA" id="ARBA00022603"/>
    </source>
</evidence>
<organism evidence="12 13">
    <name type="scientific">Rhypophila decipiens</name>
    <dbReference type="NCBI Taxonomy" id="261697"/>
    <lineage>
        <taxon>Eukaryota</taxon>
        <taxon>Fungi</taxon>
        <taxon>Dikarya</taxon>
        <taxon>Ascomycota</taxon>
        <taxon>Pezizomycotina</taxon>
        <taxon>Sordariomycetes</taxon>
        <taxon>Sordariomycetidae</taxon>
        <taxon>Sordariales</taxon>
        <taxon>Naviculisporaceae</taxon>
        <taxon>Rhypophila</taxon>
    </lineage>
</organism>
<proteinExistence type="inferred from homology"/>
<accession>A0AAN7B5X8</accession>
<keyword evidence="2" id="KW-0489">Methyltransferase</keyword>
<evidence type="ECO:0000256" key="10">
    <source>
        <dbReference type="ARBA" id="ARBA00048167"/>
    </source>
</evidence>
<dbReference type="EC" id="2.1.1.244" evidence="5"/>
<protein>
    <recommendedName>
        <fullName evidence="6">Alpha N-terminal protein methyltransferase 1</fullName>
        <ecNumber evidence="5">2.1.1.244</ecNumber>
    </recommendedName>
    <alternativeName>
        <fullName evidence="7">X-Pro-Lys N-terminal protein methyltransferase 1</fullName>
    </alternativeName>
</protein>
<dbReference type="GO" id="GO:0071885">
    <property type="term" value="F:N-terminal protein N-methyltransferase activity"/>
    <property type="evidence" value="ECO:0007669"/>
    <property type="project" value="UniProtKB-EC"/>
</dbReference>
<reference evidence="12" key="2">
    <citation type="submission" date="2023-05" db="EMBL/GenBank/DDBJ databases">
        <authorList>
            <consortium name="Lawrence Berkeley National Laboratory"/>
            <person name="Steindorff A."/>
            <person name="Hensen N."/>
            <person name="Bonometti L."/>
            <person name="Westerberg I."/>
            <person name="Brannstrom I.O."/>
            <person name="Guillou S."/>
            <person name="Cros-Aarteil S."/>
            <person name="Calhoun S."/>
            <person name="Haridas S."/>
            <person name="Kuo A."/>
            <person name="Mondo S."/>
            <person name="Pangilinan J."/>
            <person name="Riley R."/>
            <person name="Labutti K."/>
            <person name="Andreopoulos B."/>
            <person name="Lipzen A."/>
            <person name="Chen C."/>
            <person name="Yanf M."/>
            <person name="Daum C."/>
            <person name="Ng V."/>
            <person name="Clum A."/>
            <person name="Ohm R."/>
            <person name="Martin F."/>
            <person name="Silar P."/>
            <person name="Natvig D."/>
            <person name="Lalanne C."/>
            <person name="Gautier V."/>
            <person name="Ament-Velasquez S.L."/>
            <person name="Kruys A."/>
            <person name="Hutchinson M.I."/>
            <person name="Powell A.J."/>
            <person name="Barry K."/>
            <person name="Miller A.N."/>
            <person name="Grigoriev I.V."/>
            <person name="Debuchy R."/>
            <person name="Gladieux P."/>
            <person name="Thoren M.H."/>
            <person name="Johannesson H."/>
        </authorList>
    </citation>
    <scope>NUCLEOTIDE SEQUENCE</scope>
    <source>
        <strain evidence="12">PSN293</strain>
    </source>
</reference>
<dbReference type="EMBL" id="MU858148">
    <property type="protein sequence ID" value="KAK4211494.1"/>
    <property type="molecule type" value="Genomic_DNA"/>
</dbReference>
<dbReference type="PANTHER" id="PTHR12753:SF0">
    <property type="entry name" value="ALPHA N-TERMINAL PROTEIN METHYLTRANSFERASE 1"/>
    <property type="match status" value="1"/>
</dbReference>
<keyword evidence="13" id="KW-1185">Reference proteome</keyword>
<sequence length="227" mass="25222">MAENSTKASIKYWEGVNADVDGMLGGIPQVPEYAHIDKVDIQSSKNLLAKLGFGARKGLRLAENALEGGAGIGRVTEALLVKVAKQVDVIEPVAKFTAGLQGKPVIRNIFNVGLEDWRPNEGDQYDLIWTQWCVGYLDDEQLVDYLKRCKEVLTPKTGVLVIKENIATDNNDVWDETDSSVTRADVKFHKIFKQAGMRLVKSEIQRGLPQNASVTLFPIYMYALKPE</sequence>
<comment type="catalytic activity">
    <reaction evidence="10">
        <text>N-terminal L-alanyl-L-prolyl-L-lysyl-[protein] + 3 S-adenosyl-L-methionine = N-terminal N,N,N-trimethyl-L-alanyl-L-prolyl-L-lysyl-[protein] + 3 S-adenosyl-L-homocysteine + 3 H(+)</text>
        <dbReference type="Rhea" id="RHEA:54712"/>
        <dbReference type="Rhea" id="RHEA-COMP:13785"/>
        <dbReference type="Rhea" id="RHEA-COMP:13971"/>
        <dbReference type="ChEBI" id="CHEBI:15378"/>
        <dbReference type="ChEBI" id="CHEBI:57856"/>
        <dbReference type="ChEBI" id="CHEBI:59789"/>
        <dbReference type="ChEBI" id="CHEBI:138057"/>
        <dbReference type="ChEBI" id="CHEBI:138315"/>
        <dbReference type="EC" id="2.1.1.244"/>
    </reaction>
</comment>
<dbReference type="InterPro" id="IPR008576">
    <property type="entry name" value="MeTrfase_NTM1"/>
</dbReference>
<keyword evidence="3" id="KW-0808">Transferase</keyword>
<evidence type="ECO:0000313" key="13">
    <source>
        <dbReference type="Proteomes" id="UP001301769"/>
    </source>
</evidence>
<evidence type="ECO:0000256" key="5">
    <source>
        <dbReference type="ARBA" id="ARBA00039112"/>
    </source>
</evidence>
<evidence type="ECO:0000313" key="12">
    <source>
        <dbReference type="EMBL" id="KAK4211494.1"/>
    </source>
</evidence>
<comment type="catalytic activity">
    <reaction evidence="8">
        <text>N-terminal L-seryl-L-prolyl-L-lysyl-[protein] + 3 S-adenosyl-L-methionine = N-terminal N,N,N-trimethyl-L-seryl-L-prolyl-L-lysyl-[protein] + 3 S-adenosyl-L-homocysteine + 3 H(+)</text>
        <dbReference type="Rhea" id="RHEA:54724"/>
        <dbReference type="Rhea" id="RHEA-COMP:13789"/>
        <dbReference type="Rhea" id="RHEA-COMP:13973"/>
        <dbReference type="ChEBI" id="CHEBI:15378"/>
        <dbReference type="ChEBI" id="CHEBI:57856"/>
        <dbReference type="ChEBI" id="CHEBI:59789"/>
        <dbReference type="ChEBI" id="CHEBI:138061"/>
        <dbReference type="ChEBI" id="CHEBI:138317"/>
        <dbReference type="EC" id="2.1.1.244"/>
    </reaction>
</comment>
<evidence type="ECO:0000256" key="6">
    <source>
        <dbReference type="ARBA" id="ARBA00039449"/>
    </source>
</evidence>
<dbReference type="CDD" id="cd02440">
    <property type="entry name" value="AdoMet_MTases"/>
    <property type="match status" value="1"/>
</dbReference>
<dbReference type="SUPFAM" id="SSF53335">
    <property type="entry name" value="S-adenosyl-L-methionine-dependent methyltransferases"/>
    <property type="match status" value="1"/>
</dbReference>
<dbReference type="PANTHER" id="PTHR12753">
    <property type="entry name" value="AD-003 - RELATED"/>
    <property type="match status" value="1"/>
</dbReference>
<dbReference type="GO" id="GO:0005737">
    <property type="term" value="C:cytoplasm"/>
    <property type="evidence" value="ECO:0007669"/>
    <property type="project" value="TreeGrafter"/>
</dbReference>
<dbReference type="Proteomes" id="UP001301769">
    <property type="component" value="Unassembled WGS sequence"/>
</dbReference>
<dbReference type="GO" id="GO:0032259">
    <property type="term" value="P:methylation"/>
    <property type="evidence" value="ECO:0007669"/>
    <property type="project" value="UniProtKB-KW"/>
</dbReference>
<evidence type="ECO:0000256" key="7">
    <source>
        <dbReference type="ARBA" id="ARBA00043129"/>
    </source>
</evidence>
<gene>
    <name evidence="12" type="ORF">QBC37DRAFT_389645</name>
</gene>
<dbReference type="AlphaFoldDB" id="A0AAN7B5X8"/>